<sequence>MSLIDKKYDETFSSILRYYEERIDADPKGTLVLVNQELESQNIRFGNNWTGRGVVMDAVIAATISALEIVRSACEYSIENNITEKENV</sequence>
<evidence type="ECO:0000313" key="2">
    <source>
        <dbReference type="Proteomes" id="UP000011721"/>
    </source>
</evidence>
<organism evidence="1 2">
    <name type="scientific">Desulfocapsa sulfexigens (strain DSM 10523 / SB164P1)</name>
    <dbReference type="NCBI Taxonomy" id="1167006"/>
    <lineage>
        <taxon>Bacteria</taxon>
        <taxon>Pseudomonadati</taxon>
        <taxon>Thermodesulfobacteriota</taxon>
        <taxon>Desulfobulbia</taxon>
        <taxon>Desulfobulbales</taxon>
        <taxon>Desulfocapsaceae</taxon>
        <taxon>Desulfocapsa</taxon>
    </lineage>
</organism>
<dbReference type="STRING" id="1167006.UWK_00911"/>
<name>M1PCN7_DESSD</name>
<dbReference type="EMBL" id="CP003985">
    <property type="protein sequence ID" value="AGF77485.1"/>
    <property type="molecule type" value="Genomic_DNA"/>
</dbReference>
<dbReference type="HOGENOM" id="CLU_2464086_0_0_7"/>
<dbReference type="OrthoDB" id="1954133at2"/>
<dbReference type="Proteomes" id="UP000011721">
    <property type="component" value="Chromosome"/>
</dbReference>
<gene>
    <name evidence="1" type="ordered locus">UWK_00911</name>
</gene>
<reference evidence="2" key="1">
    <citation type="journal article" date="2013" name="Stand. Genomic Sci.">
        <title>Complete genome sequence of Desulfocapsa sulfexigens, a marine deltaproteobacterium specialized in disproportionating inorganic sulfur compounds.</title>
        <authorList>
            <person name="Finster K.W."/>
            <person name="Kjeldsen K.U."/>
            <person name="Kube M."/>
            <person name="Reinhardt R."/>
            <person name="Mussmann M."/>
            <person name="Amann R."/>
            <person name="Schreiber L."/>
        </authorList>
    </citation>
    <scope>NUCLEOTIDE SEQUENCE [LARGE SCALE GENOMIC DNA]</scope>
    <source>
        <strain evidence="2">DSM 10523 / SB164P1</strain>
    </source>
</reference>
<dbReference type="KEGG" id="dsf:UWK_00911"/>
<proteinExistence type="predicted"/>
<keyword evidence="2" id="KW-1185">Reference proteome</keyword>
<accession>M1PCN7</accession>
<dbReference type="AlphaFoldDB" id="M1PCN7"/>
<protein>
    <submittedName>
        <fullName evidence="1">Uncharacterized protein</fullName>
    </submittedName>
</protein>
<evidence type="ECO:0000313" key="1">
    <source>
        <dbReference type="EMBL" id="AGF77485.1"/>
    </source>
</evidence>
<dbReference type="RefSeq" id="WP_015403181.1">
    <property type="nucleotide sequence ID" value="NC_020304.1"/>
</dbReference>